<dbReference type="WBParaSite" id="GPUH_0002354301-mRNA-1">
    <property type="protein sequence ID" value="GPUH_0002354301-mRNA-1"/>
    <property type="gene ID" value="GPUH_0002354301"/>
</dbReference>
<organism evidence="1">
    <name type="scientific">Gongylonema pulchrum</name>
    <dbReference type="NCBI Taxonomy" id="637853"/>
    <lineage>
        <taxon>Eukaryota</taxon>
        <taxon>Metazoa</taxon>
        <taxon>Ecdysozoa</taxon>
        <taxon>Nematoda</taxon>
        <taxon>Chromadorea</taxon>
        <taxon>Rhabditida</taxon>
        <taxon>Spirurina</taxon>
        <taxon>Spiruromorpha</taxon>
        <taxon>Spiruroidea</taxon>
        <taxon>Gongylonematidae</taxon>
        <taxon>Gongylonema</taxon>
    </lineage>
</organism>
<evidence type="ECO:0000313" key="1">
    <source>
        <dbReference type="WBParaSite" id="GPUH_0002354301-mRNA-1"/>
    </source>
</evidence>
<dbReference type="SUPFAM" id="SSF51735">
    <property type="entry name" value="NAD(P)-binding Rossmann-fold domains"/>
    <property type="match status" value="1"/>
</dbReference>
<protein>
    <submittedName>
        <fullName evidence="1">3Beta_HSD domain-containing protein</fullName>
    </submittedName>
</protein>
<dbReference type="Gene3D" id="3.40.50.720">
    <property type="entry name" value="NAD(P)-binding Rossmann-like Domain"/>
    <property type="match status" value="1"/>
</dbReference>
<accession>A0A183ERC2</accession>
<dbReference type="AlphaFoldDB" id="A0A183ERC2"/>
<dbReference type="InterPro" id="IPR036291">
    <property type="entry name" value="NAD(P)-bd_dom_sf"/>
</dbReference>
<name>A0A183ERC2_9BILA</name>
<sequence>LNNEMPAVPAVQFGLVDVRDVAQAHIRAMCEPRSDGQRILVTSQPSFWFIDIANVLRHEFSSQGYYIPRFVVPYPIIWCYSFFDKEAAQVLSRIGKQSNFDNSRVSDVASFFFRSNTEIFCCQNDPWNGIQGS</sequence>
<reference evidence="1" key="1">
    <citation type="submission" date="2016-06" db="UniProtKB">
        <authorList>
            <consortium name="WormBaseParasite"/>
        </authorList>
    </citation>
    <scope>IDENTIFICATION</scope>
</reference>
<proteinExistence type="predicted"/>